<sequence length="316" mass="35472">MEAIQSESSKLSSESTGKLESVKHDAGGTFVAKPHAEDHWMKTEYENLSQLKKRADNYLQKLKALTGMVDECARKHNSWTSGMKQLAAQEEKALDACRDVHTKLEDEKKLIEAKQTEHSTWKTKNEAKLEGLKTKVSSSVSTCGRISTKAKGIIKSTSNESLQGCMKKGEGILKSIEEGLKSLEGKSKADAEDLVDDIRMEYVNFVSTADTEVEQGNYKLKESTGQFESLQKELAEKETISKILKELHAVPQDSYWDDQLDSLKKQANSCLELLEEINTEDIQNSLDKMSANIKELSPLVDKVKERYKNFKSEIEA</sequence>
<feature type="coiled-coil region" evidence="1">
    <location>
        <begin position="41"/>
        <end position="107"/>
    </location>
</feature>
<reference evidence="3" key="1">
    <citation type="submission" date="2021-01" db="EMBL/GenBank/DDBJ databases">
        <authorList>
            <person name="Corre E."/>
            <person name="Pelletier E."/>
            <person name="Niang G."/>
            <person name="Scheremetjew M."/>
            <person name="Finn R."/>
            <person name="Kale V."/>
            <person name="Holt S."/>
            <person name="Cochrane G."/>
            <person name="Meng A."/>
            <person name="Brown T."/>
            <person name="Cohen L."/>
        </authorList>
    </citation>
    <scope>NUCLEOTIDE SEQUENCE</scope>
    <source>
        <strain evidence="3">CCMP622</strain>
    </source>
</reference>
<gene>
    <name evidence="3" type="ORF">LSP00402_LOCUS2002</name>
</gene>
<proteinExistence type="predicted"/>
<keyword evidence="1" id="KW-0175">Coiled coil</keyword>
<feature type="region of interest" description="Disordered" evidence="2">
    <location>
        <begin position="1"/>
        <end position="35"/>
    </location>
</feature>
<dbReference type="AlphaFoldDB" id="A0A7S2TGA6"/>
<feature type="compositionally biased region" description="Low complexity" evidence="2">
    <location>
        <begin position="1"/>
        <end position="19"/>
    </location>
</feature>
<evidence type="ECO:0000256" key="2">
    <source>
        <dbReference type="SAM" id="MobiDB-lite"/>
    </source>
</evidence>
<accession>A0A7S2TGA6</accession>
<organism evidence="3">
    <name type="scientific">Lotharella oceanica</name>
    <dbReference type="NCBI Taxonomy" id="641309"/>
    <lineage>
        <taxon>Eukaryota</taxon>
        <taxon>Sar</taxon>
        <taxon>Rhizaria</taxon>
        <taxon>Cercozoa</taxon>
        <taxon>Chlorarachniophyceae</taxon>
        <taxon>Lotharella</taxon>
    </lineage>
</organism>
<dbReference type="EMBL" id="HBHP01003192">
    <property type="protein sequence ID" value="CAD9747893.1"/>
    <property type="molecule type" value="Transcribed_RNA"/>
</dbReference>
<evidence type="ECO:0000256" key="1">
    <source>
        <dbReference type="SAM" id="Coils"/>
    </source>
</evidence>
<evidence type="ECO:0000313" key="3">
    <source>
        <dbReference type="EMBL" id="CAD9747893.1"/>
    </source>
</evidence>
<feature type="coiled-coil region" evidence="1">
    <location>
        <begin position="220"/>
        <end position="280"/>
    </location>
</feature>
<name>A0A7S2TGA6_9EUKA</name>
<protein>
    <submittedName>
        <fullName evidence="3">Uncharacterized protein</fullName>
    </submittedName>
</protein>